<reference evidence="2" key="1">
    <citation type="submission" date="2018-11" db="EMBL/GenBank/DDBJ databases">
        <authorList>
            <consortium name="Pathogen Informatics"/>
        </authorList>
    </citation>
    <scope>NUCLEOTIDE SEQUENCE</scope>
</reference>
<name>A0A448WYV2_9PLAT</name>
<gene>
    <name evidence="2" type="ORF">PXEA_LOCUS17001</name>
</gene>
<evidence type="ECO:0000313" key="3">
    <source>
        <dbReference type="Proteomes" id="UP000784294"/>
    </source>
</evidence>
<sequence>MQGPIKTPLPCLSSSSGSPCKDSCTPVEPSQISSMNGNMCGSEHDHSHHDHNHYSQPQLFQQSNQQKAAHLRHLQQNLGRTQLSASGTSTSRLDVQGPSRNLPNEVNCASNSLFFPSTSLPDNHSAL</sequence>
<evidence type="ECO:0000313" key="2">
    <source>
        <dbReference type="EMBL" id="VEL23561.1"/>
    </source>
</evidence>
<comment type="caution">
    <text evidence="2">The sequence shown here is derived from an EMBL/GenBank/DDBJ whole genome shotgun (WGS) entry which is preliminary data.</text>
</comment>
<protein>
    <submittedName>
        <fullName evidence="2">Uncharacterized protein</fullName>
    </submittedName>
</protein>
<evidence type="ECO:0000256" key="1">
    <source>
        <dbReference type="SAM" id="MobiDB-lite"/>
    </source>
</evidence>
<feature type="compositionally biased region" description="Polar residues" evidence="1">
    <location>
        <begin position="74"/>
        <end position="104"/>
    </location>
</feature>
<feature type="compositionally biased region" description="Low complexity" evidence="1">
    <location>
        <begin position="56"/>
        <end position="66"/>
    </location>
</feature>
<dbReference type="AlphaFoldDB" id="A0A448WYV2"/>
<dbReference type="Proteomes" id="UP000784294">
    <property type="component" value="Unassembled WGS sequence"/>
</dbReference>
<feature type="compositionally biased region" description="Polar residues" evidence="1">
    <location>
        <begin position="28"/>
        <end position="39"/>
    </location>
</feature>
<feature type="compositionally biased region" description="Low complexity" evidence="1">
    <location>
        <begin position="8"/>
        <end position="24"/>
    </location>
</feature>
<keyword evidence="3" id="KW-1185">Reference proteome</keyword>
<dbReference type="EMBL" id="CAAALY010062576">
    <property type="protein sequence ID" value="VEL23561.1"/>
    <property type="molecule type" value="Genomic_DNA"/>
</dbReference>
<organism evidence="2 3">
    <name type="scientific">Protopolystoma xenopodis</name>
    <dbReference type="NCBI Taxonomy" id="117903"/>
    <lineage>
        <taxon>Eukaryota</taxon>
        <taxon>Metazoa</taxon>
        <taxon>Spiralia</taxon>
        <taxon>Lophotrochozoa</taxon>
        <taxon>Platyhelminthes</taxon>
        <taxon>Monogenea</taxon>
        <taxon>Polyopisthocotylea</taxon>
        <taxon>Polystomatidea</taxon>
        <taxon>Polystomatidae</taxon>
        <taxon>Protopolystoma</taxon>
    </lineage>
</organism>
<feature type="region of interest" description="Disordered" evidence="1">
    <location>
        <begin position="1"/>
        <end position="104"/>
    </location>
</feature>
<proteinExistence type="predicted"/>
<accession>A0A448WYV2</accession>